<accession>A0ABT3XS53</accession>
<dbReference type="EMBL" id="JAOVZW010000013">
    <property type="protein sequence ID" value="MCX8524372.1"/>
    <property type="molecule type" value="Genomic_DNA"/>
</dbReference>
<evidence type="ECO:0000313" key="1">
    <source>
        <dbReference type="EMBL" id="MCX8524372.1"/>
    </source>
</evidence>
<organism evidence="1 2">
    <name type="scientific">Chryseobacterium formosus</name>
    <dbReference type="NCBI Taxonomy" id="1537363"/>
    <lineage>
        <taxon>Bacteria</taxon>
        <taxon>Pseudomonadati</taxon>
        <taxon>Bacteroidota</taxon>
        <taxon>Flavobacteriia</taxon>
        <taxon>Flavobacteriales</taxon>
        <taxon>Weeksellaceae</taxon>
        <taxon>Chryseobacterium group</taxon>
        <taxon>Chryseobacterium</taxon>
    </lineage>
</organism>
<sequence length="223" mass="26336">MYIKEVKVSQDLIYPLVIMDDAKLKEKANKLNNLILKTYLGINVTLNSIKDALLKEQSDAKTEPYSYLEFLSYNVIFNNNELFTFDINSFWYVKGTENETKQYNINVSTGELILMQQAFTENLHNLIDKKVKIEFQKRITQSITKLKNKGNWNEMYKEDLQNYKIETMLLDFRITENGVNFIYDNQLFSHGDMDCRPNELYFFSWQEIKSVIKKDSPINSVIN</sequence>
<reference evidence="1" key="1">
    <citation type="submission" date="2022-10" db="EMBL/GenBank/DDBJ databases">
        <title>Chryseobacterium sp. nov., a novel bacterial species.</title>
        <authorList>
            <person name="Cao Y."/>
        </authorList>
    </citation>
    <scope>NUCLEOTIDE SEQUENCE</scope>
    <source>
        <strain evidence="1">CCTCC AB2015118</strain>
    </source>
</reference>
<proteinExistence type="predicted"/>
<evidence type="ECO:0000313" key="2">
    <source>
        <dbReference type="Proteomes" id="UP001073122"/>
    </source>
</evidence>
<protein>
    <recommendedName>
        <fullName evidence="3">DUF3298 domain-containing protein</fullName>
    </recommendedName>
</protein>
<gene>
    <name evidence="1" type="ORF">OF897_10670</name>
</gene>
<comment type="caution">
    <text evidence="1">The sequence shown here is derived from an EMBL/GenBank/DDBJ whole genome shotgun (WGS) entry which is preliminary data.</text>
</comment>
<evidence type="ECO:0008006" key="3">
    <source>
        <dbReference type="Google" id="ProtNLM"/>
    </source>
</evidence>
<keyword evidence="2" id="KW-1185">Reference proteome</keyword>
<dbReference type="Proteomes" id="UP001073122">
    <property type="component" value="Unassembled WGS sequence"/>
</dbReference>
<dbReference type="Gene3D" id="3.30.565.40">
    <property type="entry name" value="Fervidobacterium nodosum Rt17-B1 like"/>
    <property type="match status" value="1"/>
</dbReference>
<name>A0ABT3XS53_9FLAO</name>